<comment type="caution">
    <text evidence="3">The sequence shown here is derived from an EMBL/GenBank/DDBJ whole genome shotgun (WGS) entry which is preliminary data.</text>
</comment>
<sequence>MVRLQILLLVVSAVLTTVYSIDNEDLNTTVPPKSEARLIYSIIQRRRHKVPHAEITEEDAGRYFRKPSQTTTAPSIFSMKVENTYQHVYPNVRSSDEQIHLNRNQTSVDDTGLSSKPSSIKIPMERIVMRTKNLSRRIPFAKRYHPAVAQPITSFNDNHLEEHKVETESTSTTTTSTTTSTTPEPVVLETTDMEQIRKESVEDFQIVDSFPSKTLEISQDVMSEIKNSKEFSELKLTRTTNNPISTSIKTLEETEFFPASIYVPNIISHTRRRRPHLAKRVQMQPIKETLTVNNNVVSSTLALTGDVTTEKEQGKKTISPSHESVSPSIVKKPKLRRPLMNRDSLNSGTQKFSSEELRRQQTYTSLDESHTTSSQESLFTLNVEKLASLVPMTSPKPPPVPTLSPWYDGFGK</sequence>
<feature type="signal peptide" evidence="2">
    <location>
        <begin position="1"/>
        <end position="20"/>
    </location>
</feature>
<feature type="region of interest" description="Disordered" evidence="1">
    <location>
        <begin position="393"/>
        <end position="412"/>
    </location>
</feature>
<accession>A0A8J2QDH9</accession>
<evidence type="ECO:0000256" key="1">
    <source>
        <dbReference type="SAM" id="MobiDB-lite"/>
    </source>
</evidence>
<dbReference type="EMBL" id="CAKASE010000045">
    <property type="protein sequence ID" value="CAG9560407.1"/>
    <property type="molecule type" value="Genomic_DNA"/>
</dbReference>
<feature type="compositionally biased region" description="Polar residues" evidence="1">
    <location>
        <begin position="343"/>
        <end position="352"/>
    </location>
</feature>
<feature type="compositionally biased region" description="Low complexity" evidence="1">
    <location>
        <begin position="168"/>
        <end position="183"/>
    </location>
</feature>
<evidence type="ECO:0000256" key="2">
    <source>
        <dbReference type="SAM" id="SignalP"/>
    </source>
</evidence>
<feature type="compositionally biased region" description="Polar residues" evidence="1">
    <location>
        <begin position="360"/>
        <end position="377"/>
    </location>
</feature>
<dbReference type="OrthoDB" id="7472053at2759"/>
<keyword evidence="4" id="KW-1185">Reference proteome</keyword>
<feature type="region of interest" description="Disordered" evidence="1">
    <location>
        <begin position="163"/>
        <end position="183"/>
    </location>
</feature>
<gene>
    <name evidence="3" type="ORF">DCHRY22_LOCUS2079</name>
</gene>
<protein>
    <submittedName>
        <fullName evidence="3">(African queen) hypothetical protein</fullName>
    </submittedName>
</protein>
<organism evidence="3 4">
    <name type="scientific">Danaus chrysippus</name>
    <name type="common">African queen</name>
    <dbReference type="NCBI Taxonomy" id="151541"/>
    <lineage>
        <taxon>Eukaryota</taxon>
        <taxon>Metazoa</taxon>
        <taxon>Ecdysozoa</taxon>
        <taxon>Arthropoda</taxon>
        <taxon>Hexapoda</taxon>
        <taxon>Insecta</taxon>
        <taxon>Pterygota</taxon>
        <taxon>Neoptera</taxon>
        <taxon>Endopterygota</taxon>
        <taxon>Lepidoptera</taxon>
        <taxon>Glossata</taxon>
        <taxon>Ditrysia</taxon>
        <taxon>Papilionoidea</taxon>
        <taxon>Nymphalidae</taxon>
        <taxon>Danainae</taxon>
        <taxon>Danaini</taxon>
        <taxon>Danaina</taxon>
        <taxon>Danaus</taxon>
        <taxon>Anosia</taxon>
    </lineage>
</organism>
<name>A0A8J2QDH9_9NEOP</name>
<keyword evidence="2" id="KW-0732">Signal</keyword>
<proteinExistence type="predicted"/>
<dbReference type="Proteomes" id="UP000789524">
    <property type="component" value="Unassembled WGS sequence"/>
</dbReference>
<feature type="region of interest" description="Disordered" evidence="1">
    <location>
        <begin position="307"/>
        <end position="377"/>
    </location>
</feature>
<feature type="chain" id="PRO_5035148997" evidence="2">
    <location>
        <begin position="21"/>
        <end position="412"/>
    </location>
</feature>
<dbReference type="AlphaFoldDB" id="A0A8J2QDH9"/>
<evidence type="ECO:0000313" key="4">
    <source>
        <dbReference type="Proteomes" id="UP000789524"/>
    </source>
</evidence>
<feature type="compositionally biased region" description="Polar residues" evidence="1">
    <location>
        <begin position="316"/>
        <end position="327"/>
    </location>
</feature>
<reference evidence="3" key="1">
    <citation type="submission" date="2021-09" db="EMBL/GenBank/DDBJ databases">
        <authorList>
            <person name="Martin H S."/>
        </authorList>
    </citation>
    <scope>NUCLEOTIDE SEQUENCE</scope>
</reference>
<evidence type="ECO:0000313" key="3">
    <source>
        <dbReference type="EMBL" id="CAG9560407.1"/>
    </source>
</evidence>